<comment type="caution">
    <text evidence="5">The sequence shown here is derived from an EMBL/GenBank/DDBJ whole genome shotgun (WGS) entry which is preliminary data.</text>
</comment>
<proteinExistence type="inferred from homology"/>
<dbReference type="PANTHER" id="PTHR43003">
    <property type="entry name" value="DNA-3-METHYLADENINE GLYCOSYLASE"/>
    <property type="match status" value="1"/>
</dbReference>
<dbReference type="SUPFAM" id="SSF48150">
    <property type="entry name" value="DNA-glycosylase"/>
    <property type="match status" value="1"/>
</dbReference>
<protein>
    <recommendedName>
        <fullName evidence="4">HhH-GPD domain-containing protein</fullName>
    </recommendedName>
</protein>
<dbReference type="InterPro" id="IPR003265">
    <property type="entry name" value="HhH-GPD_domain"/>
</dbReference>
<evidence type="ECO:0000256" key="1">
    <source>
        <dbReference type="ARBA" id="ARBA00010817"/>
    </source>
</evidence>
<dbReference type="Gene3D" id="1.10.340.30">
    <property type="entry name" value="Hypothetical protein, domain 2"/>
    <property type="match status" value="1"/>
</dbReference>
<dbReference type="CDD" id="cd00056">
    <property type="entry name" value="ENDO3c"/>
    <property type="match status" value="1"/>
</dbReference>
<dbReference type="GO" id="GO:0032131">
    <property type="term" value="F:alkylated DNA binding"/>
    <property type="evidence" value="ECO:0007669"/>
    <property type="project" value="TreeGrafter"/>
</dbReference>
<evidence type="ECO:0000313" key="6">
    <source>
        <dbReference type="Proteomes" id="UP000612746"/>
    </source>
</evidence>
<evidence type="ECO:0000256" key="3">
    <source>
        <dbReference type="ARBA" id="ARBA00023204"/>
    </source>
</evidence>
<dbReference type="InterPro" id="IPR011257">
    <property type="entry name" value="DNA_glycosylase"/>
</dbReference>
<keyword evidence="3" id="KW-0234">DNA repair</keyword>
<evidence type="ECO:0000259" key="4">
    <source>
        <dbReference type="SMART" id="SM00478"/>
    </source>
</evidence>
<dbReference type="SMART" id="SM00478">
    <property type="entry name" value="ENDO3c"/>
    <property type="match status" value="1"/>
</dbReference>
<gene>
    <name evidence="5" type="ORF">INT44_008178</name>
</gene>
<reference evidence="5" key="1">
    <citation type="submission" date="2020-12" db="EMBL/GenBank/DDBJ databases">
        <title>Metabolic potential, ecology and presence of endohyphal bacteria is reflected in genomic diversity of Mucoromycotina.</title>
        <authorList>
            <person name="Muszewska A."/>
            <person name="Okrasinska A."/>
            <person name="Steczkiewicz K."/>
            <person name="Drgas O."/>
            <person name="Orlowska M."/>
            <person name="Perlinska-Lenart U."/>
            <person name="Aleksandrzak-Piekarczyk T."/>
            <person name="Szatraj K."/>
            <person name="Zielenkiewicz U."/>
            <person name="Pilsyk S."/>
            <person name="Malc E."/>
            <person name="Mieczkowski P."/>
            <person name="Kruszewska J.S."/>
            <person name="Biernat P."/>
            <person name="Pawlowska J."/>
        </authorList>
    </citation>
    <scope>NUCLEOTIDE SEQUENCE</scope>
    <source>
        <strain evidence="5">WA0000051536</strain>
    </source>
</reference>
<dbReference type="EMBL" id="JAEPRA010000012">
    <property type="protein sequence ID" value="KAG2177664.1"/>
    <property type="molecule type" value="Genomic_DNA"/>
</dbReference>
<organism evidence="5 6">
    <name type="scientific">Umbelopsis vinacea</name>
    <dbReference type="NCBI Taxonomy" id="44442"/>
    <lineage>
        <taxon>Eukaryota</taxon>
        <taxon>Fungi</taxon>
        <taxon>Fungi incertae sedis</taxon>
        <taxon>Mucoromycota</taxon>
        <taxon>Mucoromycotina</taxon>
        <taxon>Umbelopsidomycetes</taxon>
        <taxon>Umbelopsidales</taxon>
        <taxon>Umbelopsidaceae</taxon>
        <taxon>Umbelopsis</taxon>
    </lineage>
</organism>
<dbReference type="GO" id="GO:0005634">
    <property type="term" value="C:nucleus"/>
    <property type="evidence" value="ECO:0007669"/>
    <property type="project" value="TreeGrafter"/>
</dbReference>
<dbReference type="GO" id="GO:0043916">
    <property type="term" value="F:DNA-7-methylguanine glycosylase activity"/>
    <property type="evidence" value="ECO:0007669"/>
    <property type="project" value="TreeGrafter"/>
</dbReference>
<feature type="domain" description="HhH-GPD" evidence="4">
    <location>
        <begin position="137"/>
        <end position="315"/>
    </location>
</feature>
<dbReference type="GO" id="GO:0006307">
    <property type="term" value="P:DNA alkylation repair"/>
    <property type="evidence" value="ECO:0007669"/>
    <property type="project" value="TreeGrafter"/>
</dbReference>
<dbReference type="InterPro" id="IPR051912">
    <property type="entry name" value="Alkylbase_DNA_Glycosylase/TA"/>
</dbReference>
<comment type="similarity">
    <text evidence="1">Belongs to the alkylbase DNA glycosidase AlkA family.</text>
</comment>
<dbReference type="PANTHER" id="PTHR43003:SF5">
    <property type="entry name" value="DNA-3-METHYLADENINE GLYCOSYLASE"/>
    <property type="match status" value="1"/>
</dbReference>
<dbReference type="GO" id="GO:0008725">
    <property type="term" value="F:DNA-3-methyladenine glycosylase activity"/>
    <property type="evidence" value="ECO:0007669"/>
    <property type="project" value="TreeGrafter"/>
</dbReference>
<sequence length="320" mass="36078">MSIRRSNRIVSLPTIDYSRKKAYSVKRKVEPSITKTKRVKTVKKTNAGKEDTGVAVQEIVNVQEKEVADKDDMKVSTTTTTAVISRAYDFSAAISHLKKVDPKLGKMMDAASTATFRKRILDNTPLNPFRDLATQIIYQQIHGTAAKAISDRFVKLFDPPEEDVDLPEELKFFPTPELVIAKPIPELRTAGLSQRKAEYIVDLATHFVDKRIVPSKFKDMTDEEISVCLTSVRGIGQWTVDMYLMFNLCHPDVLPLGDLGVRKGMAVHFGLMSSKQAVGKGNNKQLPSPDDMVRLTEHWKPYRSIGSWYMWKVMDTVTAK</sequence>
<dbReference type="FunFam" id="1.10.340.30:FF:000004">
    <property type="entry name" value="DNA-3-methyladenine glycosylase II"/>
    <property type="match status" value="1"/>
</dbReference>
<dbReference type="GO" id="GO:0032993">
    <property type="term" value="C:protein-DNA complex"/>
    <property type="evidence" value="ECO:0007669"/>
    <property type="project" value="TreeGrafter"/>
</dbReference>
<dbReference type="Gene3D" id="1.10.1670.40">
    <property type="match status" value="1"/>
</dbReference>
<dbReference type="GO" id="GO:0006285">
    <property type="term" value="P:base-excision repair, AP site formation"/>
    <property type="evidence" value="ECO:0007669"/>
    <property type="project" value="TreeGrafter"/>
</dbReference>
<accession>A0A8H7PQF6</accession>
<keyword evidence="6" id="KW-1185">Reference proteome</keyword>
<dbReference type="OrthoDB" id="415889at2759"/>
<dbReference type="Pfam" id="PF00730">
    <property type="entry name" value="HhH-GPD"/>
    <property type="match status" value="1"/>
</dbReference>
<evidence type="ECO:0000313" key="5">
    <source>
        <dbReference type="EMBL" id="KAG2177664.1"/>
    </source>
</evidence>
<name>A0A8H7PQF6_9FUNG</name>
<keyword evidence="2" id="KW-0227">DNA damage</keyword>
<dbReference type="Proteomes" id="UP000612746">
    <property type="component" value="Unassembled WGS sequence"/>
</dbReference>
<evidence type="ECO:0000256" key="2">
    <source>
        <dbReference type="ARBA" id="ARBA00022763"/>
    </source>
</evidence>
<dbReference type="AlphaFoldDB" id="A0A8H7PQF6"/>